<protein>
    <submittedName>
        <fullName evidence="1">Uncharacterized protein</fullName>
    </submittedName>
</protein>
<name>A0A087ACR4_9BIFI</name>
<dbReference type="EMBL" id="JGYS01000001">
    <property type="protein sequence ID" value="KFI56564.1"/>
    <property type="molecule type" value="Genomic_DNA"/>
</dbReference>
<dbReference type="AlphaFoldDB" id="A0A087ACR4"/>
<dbReference type="OrthoDB" id="9789813at2"/>
<gene>
    <name evidence="1" type="ORF">BCAL_0159</name>
</gene>
<accession>A0A087ACR4</accession>
<dbReference type="RefSeq" id="WP_052119311.1">
    <property type="nucleotide sequence ID" value="NZ_JDUV01000027.1"/>
</dbReference>
<evidence type="ECO:0000313" key="1">
    <source>
        <dbReference type="EMBL" id="KFI56564.1"/>
    </source>
</evidence>
<dbReference type="Proteomes" id="UP000029072">
    <property type="component" value="Unassembled WGS sequence"/>
</dbReference>
<dbReference type="STRING" id="1437609.BCAL_0159"/>
<evidence type="ECO:0000313" key="2">
    <source>
        <dbReference type="Proteomes" id="UP000029072"/>
    </source>
</evidence>
<proteinExistence type="predicted"/>
<comment type="caution">
    <text evidence="1">The sequence shown here is derived from an EMBL/GenBank/DDBJ whole genome shotgun (WGS) entry which is preliminary data.</text>
</comment>
<sequence>MSIVEQEAEKRYPDLVFPGYPRDQKHFQQVYTSDDLQEAYMQGADREPTDAEIEAAARALYEAWRPASYPKWDQYKRCSRVEDYLAAARVTLTAARNKATEETE</sequence>
<reference evidence="1 2" key="1">
    <citation type="submission" date="2014-03" db="EMBL/GenBank/DDBJ databases">
        <title>Genomics of Bifidobacteria.</title>
        <authorList>
            <person name="Ventura M."/>
            <person name="Milani C."/>
            <person name="Lugli G.A."/>
        </authorList>
    </citation>
    <scope>NUCLEOTIDE SEQUENCE [LARGE SCALE GENOMIC DNA]</scope>
    <source>
        <strain evidence="1 2">DSM 23973</strain>
    </source>
</reference>
<organism evidence="1 2">
    <name type="scientific">Bifidobacterium callitrichos DSM 23973</name>
    <dbReference type="NCBI Taxonomy" id="1437609"/>
    <lineage>
        <taxon>Bacteria</taxon>
        <taxon>Bacillati</taxon>
        <taxon>Actinomycetota</taxon>
        <taxon>Actinomycetes</taxon>
        <taxon>Bifidobacteriales</taxon>
        <taxon>Bifidobacteriaceae</taxon>
        <taxon>Bifidobacterium</taxon>
    </lineage>
</organism>